<dbReference type="AlphaFoldDB" id="A0A450TFD0"/>
<dbReference type="EMBL" id="CAADFD010000108">
    <property type="protein sequence ID" value="VFJ65877.1"/>
    <property type="molecule type" value="Genomic_DNA"/>
</dbReference>
<organism evidence="1">
    <name type="scientific">Candidatus Kentrum sp. FW</name>
    <dbReference type="NCBI Taxonomy" id="2126338"/>
    <lineage>
        <taxon>Bacteria</taxon>
        <taxon>Pseudomonadati</taxon>
        <taxon>Pseudomonadota</taxon>
        <taxon>Gammaproteobacteria</taxon>
        <taxon>Candidatus Kentrum</taxon>
    </lineage>
</organism>
<protein>
    <recommendedName>
        <fullName evidence="2">Fibronectin type-III domain-containing protein</fullName>
    </recommendedName>
</protein>
<accession>A0A450TFD0</accession>
<evidence type="ECO:0000313" key="1">
    <source>
        <dbReference type="EMBL" id="VFJ65877.1"/>
    </source>
</evidence>
<reference evidence="1" key="1">
    <citation type="submission" date="2019-02" db="EMBL/GenBank/DDBJ databases">
        <authorList>
            <person name="Gruber-Vodicka R. H."/>
            <person name="Seah K. B. B."/>
        </authorList>
    </citation>
    <scope>NUCLEOTIDE SEQUENCE</scope>
    <source>
        <strain evidence="1">BECK_BZ106</strain>
    </source>
</reference>
<sequence>MKILSLFIGMPRRGFGKPGGWAGAAIEMEITILSQPSGQRFELHVLAINKAGESEVSNEVSAVL</sequence>
<gene>
    <name evidence="1" type="ORF">BECKFW1821B_GA0114236_11081</name>
</gene>
<evidence type="ECO:0008006" key="2">
    <source>
        <dbReference type="Google" id="ProtNLM"/>
    </source>
</evidence>
<name>A0A450TFD0_9GAMM</name>
<proteinExistence type="predicted"/>